<reference evidence="1 2" key="1">
    <citation type="submission" date="2016-07" db="EMBL/GenBank/DDBJ databases">
        <title>Caryophanon latum genome sequencing.</title>
        <authorList>
            <person name="Verma A."/>
            <person name="Pal Y."/>
            <person name="Krishnamurthi S."/>
        </authorList>
    </citation>
    <scope>NUCLEOTIDE SEQUENCE [LARGE SCALE GENOMIC DNA]</scope>
    <source>
        <strain evidence="1 2">DSM 14151</strain>
    </source>
</reference>
<organism evidence="1 2">
    <name type="scientific">Caryophanon latum</name>
    <dbReference type="NCBI Taxonomy" id="33977"/>
    <lineage>
        <taxon>Bacteria</taxon>
        <taxon>Bacillati</taxon>
        <taxon>Bacillota</taxon>
        <taxon>Bacilli</taxon>
        <taxon>Bacillales</taxon>
        <taxon>Caryophanaceae</taxon>
        <taxon>Caryophanon</taxon>
    </lineage>
</organism>
<dbReference type="Proteomes" id="UP000093482">
    <property type="component" value="Unassembled WGS sequence"/>
</dbReference>
<evidence type="ECO:0000313" key="2">
    <source>
        <dbReference type="Proteomes" id="UP000093482"/>
    </source>
</evidence>
<accession>A0A1C0YUR6</accession>
<sequence>MKTLQKEWIFIVSPQQITALLNELPEAEVRALLIEIFIARNYGNQELIQTLNDIAARYNLS</sequence>
<comment type="caution">
    <text evidence="1">The sequence shown here is derived from an EMBL/GenBank/DDBJ whole genome shotgun (WGS) entry which is preliminary data.</text>
</comment>
<dbReference type="EMBL" id="MATO01000034">
    <property type="protein sequence ID" value="OCS90874.1"/>
    <property type="molecule type" value="Genomic_DNA"/>
</dbReference>
<dbReference type="AlphaFoldDB" id="A0A1C0YUR6"/>
<keyword evidence="2" id="KW-1185">Reference proteome</keyword>
<protein>
    <submittedName>
        <fullName evidence="1">Uncharacterized protein</fullName>
    </submittedName>
</protein>
<dbReference type="RefSeq" id="WP_066464361.1">
    <property type="nucleotide sequence ID" value="NZ_MATO01000034.1"/>
</dbReference>
<gene>
    <name evidence="1" type="ORF">A6K76_02145</name>
</gene>
<proteinExistence type="predicted"/>
<evidence type="ECO:0000313" key="1">
    <source>
        <dbReference type="EMBL" id="OCS90874.1"/>
    </source>
</evidence>
<name>A0A1C0YUR6_9BACL</name>